<protein>
    <submittedName>
        <fullName evidence="1">Uncharacterized protein</fullName>
    </submittedName>
</protein>
<evidence type="ECO:0000313" key="1">
    <source>
        <dbReference type="EMBL" id="SFV67578.1"/>
    </source>
</evidence>
<dbReference type="AlphaFoldDB" id="A0A1W1CNX0"/>
<sequence length="96" mass="11388">MKIGVRELVRNSNILEDHDYLDIEDKRTHKYKGLLVSPKYANEVKKILEKKILTKKQQELDELMSYAGCLTMPKECLNMTSRELRKYHAINKYSEK</sequence>
<accession>A0A1W1CNX0</accession>
<proteinExistence type="predicted"/>
<reference evidence="1" key="1">
    <citation type="submission" date="2016-10" db="EMBL/GenBank/DDBJ databases">
        <authorList>
            <person name="de Groot N.N."/>
        </authorList>
    </citation>
    <scope>NUCLEOTIDE SEQUENCE</scope>
</reference>
<gene>
    <name evidence="1" type="ORF">MNB_SUP05-5-832</name>
</gene>
<name>A0A1W1CNX0_9ZZZZ</name>
<dbReference type="EMBL" id="FPHJ01000057">
    <property type="protein sequence ID" value="SFV67578.1"/>
    <property type="molecule type" value="Genomic_DNA"/>
</dbReference>
<organism evidence="1">
    <name type="scientific">hydrothermal vent metagenome</name>
    <dbReference type="NCBI Taxonomy" id="652676"/>
    <lineage>
        <taxon>unclassified sequences</taxon>
        <taxon>metagenomes</taxon>
        <taxon>ecological metagenomes</taxon>
    </lineage>
</organism>